<feature type="signal peptide" evidence="3">
    <location>
        <begin position="1"/>
        <end position="25"/>
    </location>
</feature>
<dbReference type="EnsemblPlants" id="OPUNC01G02100.1">
    <property type="protein sequence ID" value="OPUNC01G02100.1"/>
    <property type="gene ID" value="OPUNC01G02100"/>
</dbReference>
<dbReference type="GO" id="GO:0016020">
    <property type="term" value="C:membrane"/>
    <property type="evidence" value="ECO:0007669"/>
    <property type="project" value="UniProtKB-SubCell"/>
</dbReference>
<evidence type="ECO:0000313" key="5">
    <source>
        <dbReference type="EnsemblPlants" id="OPUNC01G02100.1"/>
    </source>
</evidence>
<dbReference type="STRING" id="4537.A0A0E0JDT6"/>
<name>A0A0E0JDT6_ORYPU</name>
<dbReference type="HOGENOM" id="CLU_000288_38_1_1"/>
<sequence length="290" mass="31251">MAPTCFFALCWLPLMLAAAARGAEAERGDCPAQKCGNLTTSFPFWITQSQTNRPCGPLDFQVYCNDSTGIETLRSSTDSGFEIKNISYGNRTLVAFDVQKLDDLRSSTDCHVPKWNTSAKLALPFRISSANQNLILYNCTKKEPVVERQKQLGLVETRCRNNTFARLGGRYDGQSDYDYSLEGCITAVLPVLLTPGGKANASSYEELISRGFLITWDLPLPVLSSAAAAADAQGGGEGCKAGRCGDVSILEPFGLVTEQVDGSASRLPATTALHTSVTLSEQPAIQVPDH</sequence>
<dbReference type="PANTHER" id="PTHR33138">
    <property type="entry name" value="OS01G0690200 PROTEIN"/>
    <property type="match status" value="1"/>
</dbReference>
<dbReference type="Pfam" id="PF13947">
    <property type="entry name" value="GUB_WAK_bind"/>
    <property type="match status" value="1"/>
</dbReference>
<dbReference type="InterPro" id="IPR025287">
    <property type="entry name" value="WAK_GUB"/>
</dbReference>
<keyword evidence="2 3" id="KW-0732">Signal</keyword>
<accession>A0A0E0JDT6</accession>
<keyword evidence="6" id="KW-1185">Reference proteome</keyword>
<evidence type="ECO:0000256" key="2">
    <source>
        <dbReference type="ARBA" id="ARBA00022729"/>
    </source>
</evidence>
<evidence type="ECO:0000256" key="3">
    <source>
        <dbReference type="SAM" id="SignalP"/>
    </source>
</evidence>
<evidence type="ECO:0000313" key="6">
    <source>
        <dbReference type="Proteomes" id="UP000026962"/>
    </source>
</evidence>
<reference evidence="5" key="2">
    <citation type="submission" date="2018-05" db="EMBL/GenBank/DDBJ databases">
        <title>OpunRS2 (Oryza punctata Reference Sequence Version 2).</title>
        <authorList>
            <person name="Zhang J."/>
            <person name="Kudrna D."/>
            <person name="Lee S."/>
            <person name="Talag J."/>
            <person name="Welchert J."/>
            <person name="Wing R.A."/>
        </authorList>
    </citation>
    <scope>NUCLEOTIDE SEQUENCE [LARGE SCALE GENOMIC DNA]</scope>
</reference>
<protein>
    <recommendedName>
        <fullName evidence="4">Wall-associated receptor kinase galacturonan-binding domain-containing protein</fullName>
    </recommendedName>
</protein>
<dbReference type="GO" id="GO:0030247">
    <property type="term" value="F:polysaccharide binding"/>
    <property type="evidence" value="ECO:0007669"/>
    <property type="project" value="InterPro"/>
</dbReference>
<proteinExistence type="predicted"/>
<dbReference type="AlphaFoldDB" id="A0A0E0JDT6"/>
<dbReference type="PANTHER" id="PTHR33138:SF9">
    <property type="entry name" value="OS01G0136500 PROTEIN"/>
    <property type="match status" value="1"/>
</dbReference>
<dbReference type="Gramene" id="OPUNC01G02100.1">
    <property type="protein sequence ID" value="OPUNC01G02100.1"/>
    <property type="gene ID" value="OPUNC01G02100"/>
</dbReference>
<dbReference type="OMA" id="YMEGCEA"/>
<feature type="domain" description="Wall-associated receptor kinase galacturonan-binding" evidence="4">
    <location>
        <begin position="30"/>
        <end position="94"/>
    </location>
</feature>
<evidence type="ECO:0000259" key="4">
    <source>
        <dbReference type="Pfam" id="PF13947"/>
    </source>
</evidence>
<dbReference type="Proteomes" id="UP000026962">
    <property type="component" value="Chromosome 1"/>
</dbReference>
<comment type="subcellular location">
    <subcellularLocation>
        <location evidence="1">Membrane</location>
        <topology evidence="1">Single-pass membrane protein</topology>
    </subcellularLocation>
</comment>
<organism evidence="5">
    <name type="scientific">Oryza punctata</name>
    <name type="common">Red rice</name>
    <dbReference type="NCBI Taxonomy" id="4537"/>
    <lineage>
        <taxon>Eukaryota</taxon>
        <taxon>Viridiplantae</taxon>
        <taxon>Streptophyta</taxon>
        <taxon>Embryophyta</taxon>
        <taxon>Tracheophyta</taxon>
        <taxon>Spermatophyta</taxon>
        <taxon>Magnoliopsida</taxon>
        <taxon>Liliopsida</taxon>
        <taxon>Poales</taxon>
        <taxon>Poaceae</taxon>
        <taxon>BOP clade</taxon>
        <taxon>Oryzoideae</taxon>
        <taxon>Oryzeae</taxon>
        <taxon>Oryzinae</taxon>
        <taxon>Oryza</taxon>
    </lineage>
</organism>
<reference evidence="5" key="1">
    <citation type="submission" date="2015-04" db="UniProtKB">
        <authorList>
            <consortium name="EnsemblPlants"/>
        </authorList>
    </citation>
    <scope>IDENTIFICATION</scope>
</reference>
<feature type="chain" id="PRO_5002363840" description="Wall-associated receptor kinase galacturonan-binding domain-containing protein" evidence="3">
    <location>
        <begin position="26"/>
        <end position="290"/>
    </location>
</feature>
<evidence type="ECO:0000256" key="1">
    <source>
        <dbReference type="ARBA" id="ARBA00004167"/>
    </source>
</evidence>